<dbReference type="InterPro" id="IPR000709">
    <property type="entry name" value="Leu_Ile_Val-bd"/>
</dbReference>
<keyword evidence="5" id="KW-0812">Transmembrane</keyword>
<dbReference type="Pfam" id="PF13458">
    <property type="entry name" value="Peripla_BP_6"/>
    <property type="match status" value="1"/>
</dbReference>
<keyword evidence="5" id="KW-0472">Membrane</keyword>
<evidence type="ECO:0000256" key="5">
    <source>
        <dbReference type="SAM" id="Phobius"/>
    </source>
</evidence>
<dbReference type="GO" id="GO:0006865">
    <property type="term" value="P:amino acid transport"/>
    <property type="evidence" value="ECO:0007669"/>
    <property type="project" value="UniProtKB-KW"/>
</dbReference>
<evidence type="ECO:0000313" key="7">
    <source>
        <dbReference type="EMBL" id="RJO60682.1"/>
    </source>
</evidence>
<evidence type="ECO:0000256" key="2">
    <source>
        <dbReference type="ARBA" id="ARBA00022448"/>
    </source>
</evidence>
<feature type="transmembrane region" description="Helical" evidence="5">
    <location>
        <begin position="12"/>
        <end position="33"/>
    </location>
</feature>
<keyword evidence="4" id="KW-0029">Amino-acid transport</keyword>
<comment type="caution">
    <text evidence="7">The sequence shown here is derived from an EMBL/GenBank/DDBJ whole genome shotgun (WGS) entry which is preliminary data.</text>
</comment>
<evidence type="ECO:0000256" key="1">
    <source>
        <dbReference type="ARBA" id="ARBA00010062"/>
    </source>
</evidence>
<proteinExistence type="inferred from homology"/>
<organism evidence="7 8">
    <name type="scientific">candidate division WS5 bacterium</name>
    <dbReference type="NCBI Taxonomy" id="2093353"/>
    <lineage>
        <taxon>Bacteria</taxon>
        <taxon>candidate division WS5</taxon>
    </lineage>
</organism>
<accession>A0A419DC97</accession>
<evidence type="ECO:0000313" key="8">
    <source>
        <dbReference type="Proteomes" id="UP000285655"/>
    </source>
</evidence>
<evidence type="ECO:0000256" key="3">
    <source>
        <dbReference type="ARBA" id="ARBA00022729"/>
    </source>
</evidence>
<dbReference type="Proteomes" id="UP000285655">
    <property type="component" value="Unassembled WGS sequence"/>
</dbReference>
<dbReference type="InterPro" id="IPR028082">
    <property type="entry name" value="Peripla_BP_I"/>
</dbReference>
<comment type="similarity">
    <text evidence="1">Belongs to the leucine-binding protein family.</text>
</comment>
<keyword evidence="2" id="KW-0813">Transport</keyword>
<evidence type="ECO:0000256" key="4">
    <source>
        <dbReference type="ARBA" id="ARBA00022970"/>
    </source>
</evidence>
<dbReference type="Gene3D" id="3.40.50.2300">
    <property type="match status" value="2"/>
</dbReference>
<dbReference type="PROSITE" id="PS51257">
    <property type="entry name" value="PROKAR_LIPOPROTEIN"/>
    <property type="match status" value="1"/>
</dbReference>
<dbReference type="CDD" id="cd19984">
    <property type="entry name" value="PBP1_ABC_ligand_binding-like"/>
    <property type="match status" value="1"/>
</dbReference>
<protein>
    <recommendedName>
        <fullName evidence="6">Leucine-binding protein domain-containing protein</fullName>
    </recommendedName>
</protein>
<dbReference type="InterPro" id="IPR051010">
    <property type="entry name" value="BCAA_transport"/>
</dbReference>
<dbReference type="EMBL" id="QZJW01000041">
    <property type="protein sequence ID" value="RJO60682.1"/>
    <property type="molecule type" value="Genomic_DNA"/>
</dbReference>
<evidence type="ECO:0000259" key="6">
    <source>
        <dbReference type="Pfam" id="PF13458"/>
    </source>
</evidence>
<sequence length="388" mass="43019">MMEFRMKRISRKFSSVLAVISIIIISVMIFSYGCVKKEEKEITIGAVLSLTGKGAKYGEAIRRGIELALEEVNAEPNRIAKIKVVYEDSLSEPQKAVSAFNKLIEIDKVSVVIGPVLSNEVLACAPIANLKKVVILNTSAGTEDLRKAGDYVFRNRESAIPQAIKIAELCRTTIGIEKMSIIYSNSPNGKDYQNAFMKRFEELGGKILQIENYKDGETDFRTQLLKIKESHPQGVYLAGLVTELAYILKQSKELNFKTSFFASAGIEGSKLFEIAGDSAEGVIFGSPAFDPASNEPLIRNFVMKYRQRYNQDPDFFTANAYDALKLIAISIDKAGYSSEGVKNTLYSIKDYPGVGGTTTFDSDGEVIKPIRIKIIKGDQFVSFEKQEK</sequence>
<dbReference type="PANTHER" id="PTHR30483">
    <property type="entry name" value="LEUCINE-SPECIFIC-BINDING PROTEIN"/>
    <property type="match status" value="1"/>
</dbReference>
<gene>
    <name evidence="7" type="ORF">C4544_04670</name>
</gene>
<dbReference type="AlphaFoldDB" id="A0A419DC97"/>
<dbReference type="PANTHER" id="PTHR30483:SF6">
    <property type="entry name" value="PERIPLASMIC BINDING PROTEIN OF ABC TRANSPORTER FOR NATURAL AMINO ACIDS"/>
    <property type="match status" value="1"/>
</dbReference>
<dbReference type="PRINTS" id="PR00337">
    <property type="entry name" value="LEUILEVALBP"/>
</dbReference>
<keyword evidence="3" id="KW-0732">Signal</keyword>
<keyword evidence="5" id="KW-1133">Transmembrane helix</keyword>
<feature type="domain" description="Leucine-binding protein" evidence="6">
    <location>
        <begin position="41"/>
        <end position="372"/>
    </location>
</feature>
<dbReference type="SUPFAM" id="SSF53822">
    <property type="entry name" value="Periplasmic binding protein-like I"/>
    <property type="match status" value="1"/>
</dbReference>
<name>A0A419DC97_9BACT</name>
<dbReference type="InterPro" id="IPR028081">
    <property type="entry name" value="Leu-bd"/>
</dbReference>
<reference evidence="7 8" key="1">
    <citation type="journal article" date="2017" name="ISME J.">
        <title>Energy and carbon metabolisms in a deep terrestrial subsurface fluid microbial community.</title>
        <authorList>
            <person name="Momper L."/>
            <person name="Jungbluth S.P."/>
            <person name="Lee M.D."/>
            <person name="Amend J.P."/>
        </authorList>
    </citation>
    <scope>NUCLEOTIDE SEQUENCE [LARGE SCALE GENOMIC DNA]</scope>
    <source>
        <strain evidence="7">SURF_29</strain>
    </source>
</reference>